<protein>
    <submittedName>
        <fullName evidence="2">Uncharacterized protein</fullName>
    </submittedName>
</protein>
<evidence type="ECO:0000256" key="1">
    <source>
        <dbReference type="SAM" id="Phobius"/>
    </source>
</evidence>
<evidence type="ECO:0000313" key="3">
    <source>
        <dbReference type="Proteomes" id="UP000813427"/>
    </source>
</evidence>
<keyword evidence="1" id="KW-1133">Transmembrane helix</keyword>
<gene>
    <name evidence="2" type="ORF">BKA59DRAFT_534516</name>
</gene>
<sequence>MENALLLSRLEYVRSSIDYPHAQTTAKQRKAHMSGQACTGPHRWFRKIRPLPISSNELKLKLKLKLTTTPDQNVNLNVNANNHQISVESQAIELCFHADFVAMADIPLSLHFDASHLVLYREPPVVESLRPPGVMLDLGSVDLVPDDAECQRMIDEQMASDVRDLVARVARVDAKRTRSLIFVSILLAAYVLAIVFIPYSSFATDPPPPREPPLSPAQRPPLAEHVTNLTLGITELSPLIFFNHWRYFALGPQVVTPGKLSTMATYRATKSKLWQYIYKTLSEYEWGVFLASDQSSPARERMLYSKNWNSWDGVSMEHVDELSERASALASRVHSAWMDISLHVFSDWPFAMGVHLVAGAVNMKYVNVTPADDMFFSTSLKRVRRSALPEDLPRGIRTILDMYRVRFGTYKTLGTSFCELVRDPQDTAEDLVAYLETWAASFRGWNLSSVEALDDSAMHFWPNHTAFPDLFHTPMHLAQLKDILTQLVQASGTVHTLNINRTSKFDNMKRWFLGPLPHVREYHDASSSVKNLTWHLWHPKNGEYLPQHRFVVADDRESVYTAELDRE</sequence>
<evidence type="ECO:0000313" key="2">
    <source>
        <dbReference type="EMBL" id="KAH7232806.1"/>
    </source>
</evidence>
<proteinExistence type="predicted"/>
<dbReference type="Proteomes" id="UP000813427">
    <property type="component" value="Unassembled WGS sequence"/>
</dbReference>
<keyword evidence="1" id="KW-0812">Transmembrane</keyword>
<accession>A0A8K0RJH8</accession>
<dbReference type="EMBL" id="JAGPXF010000008">
    <property type="protein sequence ID" value="KAH7232806.1"/>
    <property type="molecule type" value="Genomic_DNA"/>
</dbReference>
<dbReference type="OrthoDB" id="4843603at2759"/>
<name>A0A8K0RJH8_9HYPO</name>
<keyword evidence="1" id="KW-0472">Membrane</keyword>
<organism evidence="2 3">
    <name type="scientific">Fusarium tricinctum</name>
    <dbReference type="NCBI Taxonomy" id="61284"/>
    <lineage>
        <taxon>Eukaryota</taxon>
        <taxon>Fungi</taxon>
        <taxon>Dikarya</taxon>
        <taxon>Ascomycota</taxon>
        <taxon>Pezizomycotina</taxon>
        <taxon>Sordariomycetes</taxon>
        <taxon>Hypocreomycetidae</taxon>
        <taxon>Hypocreales</taxon>
        <taxon>Nectriaceae</taxon>
        <taxon>Fusarium</taxon>
        <taxon>Fusarium tricinctum species complex</taxon>
    </lineage>
</organism>
<comment type="caution">
    <text evidence="2">The sequence shown here is derived from an EMBL/GenBank/DDBJ whole genome shotgun (WGS) entry which is preliminary data.</text>
</comment>
<dbReference type="AlphaFoldDB" id="A0A8K0RJH8"/>
<feature type="transmembrane region" description="Helical" evidence="1">
    <location>
        <begin position="180"/>
        <end position="199"/>
    </location>
</feature>
<keyword evidence="3" id="KW-1185">Reference proteome</keyword>
<reference evidence="2" key="1">
    <citation type="journal article" date="2021" name="Nat. Commun.">
        <title>Genetic determinants of endophytism in the Arabidopsis root mycobiome.</title>
        <authorList>
            <person name="Mesny F."/>
            <person name="Miyauchi S."/>
            <person name="Thiergart T."/>
            <person name="Pickel B."/>
            <person name="Atanasova L."/>
            <person name="Karlsson M."/>
            <person name="Huettel B."/>
            <person name="Barry K.W."/>
            <person name="Haridas S."/>
            <person name="Chen C."/>
            <person name="Bauer D."/>
            <person name="Andreopoulos W."/>
            <person name="Pangilinan J."/>
            <person name="LaButti K."/>
            <person name="Riley R."/>
            <person name="Lipzen A."/>
            <person name="Clum A."/>
            <person name="Drula E."/>
            <person name="Henrissat B."/>
            <person name="Kohler A."/>
            <person name="Grigoriev I.V."/>
            <person name="Martin F.M."/>
            <person name="Hacquard S."/>
        </authorList>
    </citation>
    <scope>NUCLEOTIDE SEQUENCE</scope>
    <source>
        <strain evidence="2">MPI-SDFR-AT-0068</strain>
    </source>
</reference>